<accession>A0ABU5SJZ8</accession>
<comment type="caution">
    <text evidence="2">The sequence shown here is derived from an EMBL/GenBank/DDBJ whole genome shotgun (WGS) entry which is preliminary data.</text>
</comment>
<evidence type="ECO:0000313" key="2">
    <source>
        <dbReference type="EMBL" id="MEA5427625.1"/>
    </source>
</evidence>
<reference evidence="2 3" key="1">
    <citation type="submission" date="2023-12" db="EMBL/GenBank/DDBJ databases">
        <title>Novel species of the genus Arcicella isolated from rivers.</title>
        <authorList>
            <person name="Lu H."/>
        </authorList>
    </citation>
    <scope>NUCLEOTIDE SEQUENCE [LARGE SCALE GENOMIC DNA]</scope>
    <source>
        <strain evidence="2 3">DC25W</strain>
    </source>
</reference>
<evidence type="ECO:0000313" key="3">
    <source>
        <dbReference type="Proteomes" id="UP001302222"/>
    </source>
</evidence>
<evidence type="ECO:0008006" key="4">
    <source>
        <dbReference type="Google" id="ProtNLM"/>
    </source>
</evidence>
<evidence type="ECO:0000256" key="1">
    <source>
        <dbReference type="SAM" id="Phobius"/>
    </source>
</evidence>
<dbReference type="Proteomes" id="UP001302222">
    <property type="component" value="Unassembled WGS sequence"/>
</dbReference>
<protein>
    <recommendedName>
        <fullName evidence="4">DUF4350 domain-containing protein</fullName>
    </recommendedName>
</protein>
<proteinExistence type="predicted"/>
<organism evidence="2 3">
    <name type="scientific">Arcicella lustrica</name>
    <dbReference type="NCBI Taxonomy" id="2984196"/>
    <lineage>
        <taxon>Bacteria</taxon>
        <taxon>Pseudomonadati</taxon>
        <taxon>Bacteroidota</taxon>
        <taxon>Cytophagia</taxon>
        <taxon>Cytophagales</taxon>
        <taxon>Flectobacillaceae</taxon>
        <taxon>Arcicella</taxon>
    </lineage>
</organism>
<keyword evidence="1" id="KW-0472">Membrane</keyword>
<keyword evidence="1" id="KW-0812">Transmembrane</keyword>
<gene>
    <name evidence="2" type="ORF">VB798_13635</name>
</gene>
<keyword evidence="3" id="KW-1185">Reference proteome</keyword>
<dbReference type="RefSeq" id="WP_323259199.1">
    <property type="nucleotide sequence ID" value="NZ_JAYGIM010000010.1"/>
</dbReference>
<sequence>MENHGQKSVFYKILALLAIAFVVIIYRIKAKNWDVSQYKDIHLNSDTLYIGSTEEYVDHEMLLFRFQRYYKAKINTEKYKSRTLKELYRLLKDDKINCLVISATNMDTSSIVWSEPYAIDNIGKNGLRIGLPKTKHNQFLIKQFNHL</sequence>
<dbReference type="EMBL" id="JAYGIM010000010">
    <property type="protein sequence ID" value="MEA5427625.1"/>
    <property type="molecule type" value="Genomic_DNA"/>
</dbReference>
<name>A0ABU5SJZ8_9BACT</name>
<feature type="transmembrane region" description="Helical" evidence="1">
    <location>
        <begin position="9"/>
        <end position="28"/>
    </location>
</feature>
<keyword evidence="1" id="KW-1133">Transmembrane helix</keyword>